<proteinExistence type="predicted"/>
<dbReference type="AlphaFoldDB" id="A0A1M5W4K1"/>
<sequence length="132" mass="14574">MTTSNTADDNKALVLAGITGVFIDRDPTVLDRLFSDDYKQHNPQIPNGTAAIKSLLRDLPRDFEYRPGLVVADGNYVMVHGRYIGWGPKPIVGVDIFRVTGGKIAEHWDVLQEEIPAERSVNGNHMFTGPQG</sequence>
<evidence type="ECO:0000313" key="2">
    <source>
        <dbReference type="EMBL" id="SHH82442.1"/>
    </source>
</evidence>
<dbReference type="Gene3D" id="3.10.450.50">
    <property type="match status" value="1"/>
</dbReference>
<accession>A0A1M5W4K1</accession>
<feature type="domain" description="SnoaL-like" evidence="1">
    <location>
        <begin position="22"/>
        <end position="107"/>
    </location>
</feature>
<dbReference type="InterPro" id="IPR037401">
    <property type="entry name" value="SnoaL-like"/>
</dbReference>
<dbReference type="Pfam" id="PF12680">
    <property type="entry name" value="SnoaL_2"/>
    <property type="match status" value="1"/>
</dbReference>
<dbReference type="SUPFAM" id="SSF54427">
    <property type="entry name" value="NTF2-like"/>
    <property type="match status" value="1"/>
</dbReference>
<dbReference type="RefSeq" id="WP_079604765.1">
    <property type="nucleotide sequence ID" value="NZ_LT670817.1"/>
</dbReference>
<dbReference type="Proteomes" id="UP000189796">
    <property type="component" value="Chromosome I"/>
</dbReference>
<gene>
    <name evidence="2" type="ORF">SAMN05443248_6351</name>
</gene>
<organism evidence="2 3">
    <name type="scientific">Bradyrhizobium erythrophlei</name>
    <dbReference type="NCBI Taxonomy" id="1437360"/>
    <lineage>
        <taxon>Bacteria</taxon>
        <taxon>Pseudomonadati</taxon>
        <taxon>Pseudomonadota</taxon>
        <taxon>Alphaproteobacteria</taxon>
        <taxon>Hyphomicrobiales</taxon>
        <taxon>Nitrobacteraceae</taxon>
        <taxon>Bradyrhizobium</taxon>
    </lineage>
</organism>
<dbReference type="EMBL" id="LT670817">
    <property type="protein sequence ID" value="SHH82442.1"/>
    <property type="molecule type" value="Genomic_DNA"/>
</dbReference>
<evidence type="ECO:0000313" key="3">
    <source>
        <dbReference type="Proteomes" id="UP000189796"/>
    </source>
</evidence>
<protein>
    <submittedName>
        <fullName evidence="2">Predicted SnoaL-like aldol condensation-catalyzing enzyme</fullName>
    </submittedName>
</protein>
<evidence type="ECO:0000259" key="1">
    <source>
        <dbReference type="Pfam" id="PF12680"/>
    </source>
</evidence>
<reference evidence="2 3" key="1">
    <citation type="submission" date="2016-11" db="EMBL/GenBank/DDBJ databases">
        <authorList>
            <person name="Jaros S."/>
            <person name="Januszkiewicz K."/>
            <person name="Wedrychowicz H."/>
        </authorList>
    </citation>
    <scope>NUCLEOTIDE SEQUENCE [LARGE SCALE GENOMIC DNA]</scope>
    <source>
        <strain evidence="2 3">GAS138</strain>
    </source>
</reference>
<dbReference type="OrthoDB" id="9812089at2"/>
<dbReference type="InterPro" id="IPR032710">
    <property type="entry name" value="NTF2-like_dom_sf"/>
</dbReference>
<name>A0A1M5W4K1_9BRAD</name>